<gene>
    <name evidence="1" type="ORF">HPB50_016180</name>
</gene>
<proteinExistence type="predicted"/>
<name>A0ACB7TLB2_HYAAI</name>
<organism evidence="1 2">
    <name type="scientific">Hyalomma asiaticum</name>
    <name type="common">Tick</name>
    <dbReference type="NCBI Taxonomy" id="266040"/>
    <lineage>
        <taxon>Eukaryota</taxon>
        <taxon>Metazoa</taxon>
        <taxon>Ecdysozoa</taxon>
        <taxon>Arthropoda</taxon>
        <taxon>Chelicerata</taxon>
        <taxon>Arachnida</taxon>
        <taxon>Acari</taxon>
        <taxon>Parasitiformes</taxon>
        <taxon>Ixodida</taxon>
        <taxon>Ixodoidea</taxon>
        <taxon>Ixodidae</taxon>
        <taxon>Hyalomminae</taxon>
        <taxon>Hyalomma</taxon>
    </lineage>
</organism>
<sequence length="399" mass="44372">MSATNLSRPPSQVSVTGSGSSSSRIEVSTVQVNQEEQGGNLTIYGDTPTSIRTTISSEGTNYQIADRTGQVKNVNVPNTRPPFAGQGKYEKRVIIENGIETVEEYHNDRLVSRTVNGEQHHISNYRGHNNNNSITLPSTRPQQAHKCKYEKRIIIENIAETVEETSSVLMITRGSSISIDDGGRAGASSSCVLRFRLQRSGFSRRAGAMSAFAIKGGGDAFEVLCGLKADGSDSPSVDSFGPLTPTLVKRQVREDYGRRAMELVSRYLRVISDFSAHASKVDFLNHCRIIGVVPVEYRVHCPDIYSTRRVLRLLGICSFKLMLADLDYHGMRKVQLLRLLERLRESLASLLSSKDLQKVLALSKAKYESTVEDTRLKQRVKLEELLEEYEINGRGEDDE</sequence>
<dbReference type="Proteomes" id="UP000821845">
    <property type="component" value="Chromosome 1"/>
</dbReference>
<evidence type="ECO:0000313" key="2">
    <source>
        <dbReference type="Proteomes" id="UP000821845"/>
    </source>
</evidence>
<comment type="caution">
    <text evidence="1">The sequence shown here is derived from an EMBL/GenBank/DDBJ whole genome shotgun (WGS) entry which is preliminary data.</text>
</comment>
<keyword evidence="2" id="KW-1185">Reference proteome</keyword>
<accession>A0ACB7TLB2</accession>
<dbReference type="EMBL" id="CM023481">
    <property type="protein sequence ID" value="KAH6946934.1"/>
    <property type="molecule type" value="Genomic_DNA"/>
</dbReference>
<protein>
    <submittedName>
        <fullName evidence="1">Uncharacterized protein</fullName>
    </submittedName>
</protein>
<reference evidence="1" key="1">
    <citation type="submission" date="2020-05" db="EMBL/GenBank/DDBJ databases">
        <title>Large-scale comparative analyses of tick genomes elucidate their genetic diversity and vector capacities.</title>
        <authorList>
            <person name="Jia N."/>
            <person name="Wang J."/>
            <person name="Shi W."/>
            <person name="Du L."/>
            <person name="Sun Y."/>
            <person name="Zhan W."/>
            <person name="Jiang J."/>
            <person name="Wang Q."/>
            <person name="Zhang B."/>
            <person name="Ji P."/>
            <person name="Sakyi L.B."/>
            <person name="Cui X."/>
            <person name="Yuan T."/>
            <person name="Jiang B."/>
            <person name="Yang W."/>
            <person name="Lam T.T.-Y."/>
            <person name="Chang Q."/>
            <person name="Ding S."/>
            <person name="Wang X."/>
            <person name="Zhu J."/>
            <person name="Ruan X."/>
            <person name="Zhao L."/>
            <person name="Wei J."/>
            <person name="Que T."/>
            <person name="Du C."/>
            <person name="Cheng J."/>
            <person name="Dai P."/>
            <person name="Han X."/>
            <person name="Huang E."/>
            <person name="Gao Y."/>
            <person name="Liu J."/>
            <person name="Shao H."/>
            <person name="Ye R."/>
            <person name="Li L."/>
            <person name="Wei W."/>
            <person name="Wang X."/>
            <person name="Wang C."/>
            <person name="Yang T."/>
            <person name="Huo Q."/>
            <person name="Li W."/>
            <person name="Guo W."/>
            <person name="Chen H."/>
            <person name="Zhou L."/>
            <person name="Ni X."/>
            <person name="Tian J."/>
            <person name="Zhou Y."/>
            <person name="Sheng Y."/>
            <person name="Liu T."/>
            <person name="Pan Y."/>
            <person name="Xia L."/>
            <person name="Li J."/>
            <person name="Zhao F."/>
            <person name="Cao W."/>
        </authorList>
    </citation>
    <scope>NUCLEOTIDE SEQUENCE</scope>
    <source>
        <strain evidence="1">Hyas-2018</strain>
    </source>
</reference>
<evidence type="ECO:0000313" key="1">
    <source>
        <dbReference type="EMBL" id="KAH6946934.1"/>
    </source>
</evidence>